<name>A0A6A0AQ63_HAELA</name>
<reference evidence="1 2" key="1">
    <citation type="submission" date="2020-02" db="EMBL/GenBank/DDBJ databases">
        <title>Draft genome sequence of Haematococcus lacustris strain NIES-144.</title>
        <authorList>
            <person name="Morimoto D."/>
            <person name="Nakagawa S."/>
            <person name="Yoshida T."/>
            <person name="Sawayama S."/>
        </authorList>
    </citation>
    <scope>NUCLEOTIDE SEQUENCE [LARGE SCALE GENOMIC DNA]</scope>
    <source>
        <strain evidence="1 2">NIES-144</strain>
    </source>
</reference>
<dbReference type="Proteomes" id="UP000485058">
    <property type="component" value="Unassembled WGS sequence"/>
</dbReference>
<gene>
    <name evidence="1" type="ORF">HaLaN_33185</name>
</gene>
<dbReference type="EMBL" id="BLLF01009576">
    <property type="protein sequence ID" value="GFH33767.1"/>
    <property type="molecule type" value="Genomic_DNA"/>
</dbReference>
<organism evidence="1 2">
    <name type="scientific">Haematococcus lacustris</name>
    <name type="common">Green alga</name>
    <name type="synonym">Haematococcus pluvialis</name>
    <dbReference type="NCBI Taxonomy" id="44745"/>
    <lineage>
        <taxon>Eukaryota</taxon>
        <taxon>Viridiplantae</taxon>
        <taxon>Chlorophyta</taxon>
        <taxon>core chlorophytes</taxon>
        <taxon>Chlorophyceae</taxon>
        <taxon>CS clade</taxon>
        <taxon>Chlamydomonadales</taxon>
        <taxon>Haematococcaceae</taxon>
        <taxon>Haematococcus</taxon>
    </lineage>
</organism>
<protein>
    <submittedName>
        <fullName evidence="1">Uncharacterized protein</fullName>
    </submittedName>
</protein>
<keyword evidence="2" id="KW-1185">Reference proteome</keyword>
<evidence type="ECO:0000313" key="2">
    <source>
        <dbReference type="Proteomes" id="UP000485058"/>
    </source>
</evidence>
<sequence length="12" mass="1464">MANTFVIWAVRR</sequence>
<evidence type="ECO:0000313" key="1">
    <source>
        <dbReference type="EMBL" id="GFH33767.1"/>
    </source>
</evidence>
<proteinExistence type="predicted"/>
<comment type="caution">
    <text evidence="1">The sequence shown here is derived from an EMBL/GenBank/DDBJ whole genome shotgun (WGS) entry which is preliminary data.</text>
</comment>
<accession>A0A6A0AQ63</accession>